<sequence length="191" mass="21717">MHVPVRCLLLPVQRLLQDKFCKFISVGLGLHVQVKVIVGCDIICAQRVGAHVRVERTLQREPGARGSRWVVVNVHHFDFDPEQLQWVLQEHLHVELAAGTLLADLLPIDFLVNEQDAVLKVHFQIWRSGTRHYLESPGGQFGKVQAQVFSDVPHQRAMLCLLRDRVTGVRLLHIHGPSQEKRITLFLLGLC</sequence>
<accession>A0A3B3V4Q1</accession>
<dbReference type="Proteomes" id="UP000261500">
    <property type="component" value="Unplaced"/>
</dbReference>
<dbReference type="Ensembl" id="ENSPLAT00000014886.1">
    <property type="protein sequence ID" value="ENSPLAP00000019894.1"/>
    <property type="gene ID" value="ENSPLAG00000002380.1"/>
</dbReference>
<evidence type="ECO:0000313" key="2">
    <source>
        <dbReference type="Proteomes" id="UP000261500"/>
    </source>
</evidence>
<keyword evidence="2" id="KW-1185">Reference proteome</keyword>
<dbReference type="GeneTree" id="ENSGT00980000198976"/>
<protein>
    <submittedName>
        <fullName evidence="1">Uncharacterized protein</fullName>
    </submittedName>
</protein>
<reference evidence="1" key="2">
    <citation type="submission" date="2025-09" db="UniProtKB">
        <authorList>
            <consortium name="Ensembl"/>
        </authorList>
    </citation>
    <scope>IDENTIFICATION</scope>
</reference>
<reference evidence="1" key="1">
    <citation type="submission" date="2025-08" db="UniProtKB">
        <authorList>
            <consortium name="Ensembl"/>
        </authorList>
    </citation>
    <scope>IDENTIFICATION</scope>
</reference>
<name>A0A3B3V4Q1_9TELE</name>
<dbReference type="AlphaFoldDB" id="A0A3B3V4Q1"/>
<evidence type="ECO:0000313" key="1">
    <source>
        <dbReference type="Ensembl" id="ENSPLAP00000019894.1"/>
    </source>
</evidence>
<organism evidence="1 2">
    <name type="scientific">Poecilia latipinna</name>
    <name type="common">sailfin molly</name>
    <dbReference type="NCBI Taxonomy" id="48699"/>
    <lineage>
        <taxon>Eukaryota</taxon>
        <taxon>Metazoa</taxon>
        <taxon>Chordata</taxon>
        <taxon>Craniata</taxon>
        <taxon>Vertebrata</taxon>
        <taxon>Euteleostomi</taxon>
        <taxon>Actinopterygii</taxon>
        <taxon>Neopterygii</taxon>
        <taxon>Teleostei</taxon>
        <taxon>Neoteleostei</taxon>
        <taxon>Acanthomorphata</taxon>
        <taxon>Ovalentaria</taxon>
        <taxon>Atherinomorphae</taxon>
        <taxon>Cyprinodontiformes</taxon>
        <taxon>Poeciliidae</taxon>
        <taxon>Poeciliinae</taxon>
        <taxon>Poecilia</taxon>
    </lineage>
</organism>
<proteinExistence type="predicted"/>